<sequence length="376" mass="41579">MRGNRKAPESGPQQADNTVQDLGYSEDCPFCNISLAYPSVSPLNDPQRIARILHHEKTSPPCVVIYSGEHVMAFLDIQPLTWGHTLVIPRRHRVKMGDLEAVDAAELGRHLPLIARAVMRAVFDIQYNPEKLQVEGADYNIVQNNGPLAAQVVPHIHHHIIPRPSDPIPRFHQNGNPAPSQLPKMTSKYHTSWTMFGRGYRTDLDENDPETQQLAQRMRYEIAREFSRGEIDSSYGTSLFKHPNTTGAQAPHLEATPYVDSASPDSTLINTRNPDHKSTTTDKDLHLGPHSEPSKPSGSEKPTPKGDSPLQPEQALHRIHRISNQSTEPSQEGDKTAGSGPGFQGANVIPVAITQRAAEEDSHPPRSGEKNGKEKL</sequence>
<dbReference type="GO" id="GO:0009117">
    <property type="term" value="P:nucleotide metabolic process"/>
    <property type="evidence" value="ECO:0007669"/>
    <property type="project" value="TreeGrafter"/>
</dbReference>
<dbReference type="PANTHER" id="PTHR46648:SF2">
    <property type="entry name" value="HIT DOMAIN-CONTAINING PROTEIN"/>
    <property type="match status" value="1"/>
</dbReference>
<dbReference type="SUPFAM" id="SSF54197">
    <property type="entry name" value="HIT-like"/>
    <property type="match status" value="1"/>
</dbReference>
<feature type="short sequence motif" description="Histidine triad motif" evidence="2 3">
    <location>
        <begin position="155"/>
        <end position="159"/>
    </location>
</feature>
<dbReference type="PROSITE" id="PS51084">
    <property type="entry name" value="HIT_2"/>
    <property type="match status" value="1"/>
</dbReference>
<dbReference type="RefSeq" id="XP_007787524.1">
    <property type="nucleotide sequence ID" value="XM_007789334.1"/>
</dbReference>
<organism evidence="6 7">
    <name type="scientific">Endocarpon pusillum (strain Z07020 / HMAS-L-300199)</name>
    <name type="common">Lichen-forming fungus</name>
    <dbReference type="NCBI Taxonomy" id="1263415"/>
    <lineage>
        <taxon>Eukaryota</taxon>
        <taxon>Fungi</taxon>
        <taxon>Dikarya</taxon>
        <taxon>Ascomycota</taxon>
        <taxon>Pezizomycotina</taxon>
        <taxon>Eurotiomycetes</taxon>
        <taxon>Chaetothyriomycetidae</taxon>
        <taxon>Verrucariales</taxon>
        <taxon>Verrucariaceae</taxon>
        <taxon>Endocarpon</taxon>
    </lineage>
</organism>
<keyword evidence="7" id="KW-1185">Reference proteome</keyword>
<protein>
    <recommendedName>
        <fullName evidence="5">HIT domain-containing protein</fullName>
    </recommendedName>
</protein>
<dbReference type="InterPro" id="IPR036265">
    <property type="entry name" value="HIT-like_sf"/>
</dbReference>
<dbReference type="OrthoDB" id="1915375at2759"/>
<dbReference type="GeneID" id="19241161"/>
<dbReference type="InterPro" id="IPR011146">
    <property type="entry name" value="HIT-like"/>
</dbReference>
<evidence type="ECO:0000256" key="3">
    <source>
        <dbReference type="PROSITE-ProRule" id="PRU00464"/>
    </source>
</evidence>
<evidence type="ECO:0000313" key="6">
    <source>
        <dbReference type="EMBL" id="ERF75177.1"/>
    </source>
</evidence>
<feature type="region of interest" description="Disordered" evidence="4">
    <location>
        <begin position="257"/>
        <end position="376"/>
    </location>
</feature>
<dbReference type="Proteomes" id="UP000019373">
    <property type="component" value="Unassembled WGS sequence"/>
</dbReference>
<reference evidence="7" key="1">
    <citation type="journal article" date="2014" name="BMC Genomics">
        <title>Genome characteristics reveal the impact of lichenization on lichen-forming fungus Endocarpon pusillum Hedwig (Verrucariales, Ascomycota).</title>
        <authorList>
            <person name="Wang Y.-Y."/>
            <person name="Liu B."/>
            <person name="Zhang X.-Y."/>
            <person name="Zhou Q.-M."/>
            <person name="Zhang T."/>
            <person name="Li H."/>
            <person name="Yu Y.-F."/>
            <person name="Zhang X.-L."/>
            <person name="Hao X.-Y."/>
            <person name="Wang M."/>
            <person name="Wang L."/>
            <person name="Wei J.-C."/>
        </authorList>
    </citation>
    <scope>NUCLEOTIDE SEQUENCE [LARGE SCALE GENOMIC DNA]</scope>
    <source>
        <strain evidence="7">Z07020 / HMAS-L-300199</strain>
    </source>
</reference>
<feature type="compositionally biased region" description="Basic and acidic residues" evidence="4">
    <location>
        <begin position="357"/>
        <end position="376"/>
    </location>
</feature>
<evidence type="ECO:0000259" key="5">
    <source>
        <dbReference type="PROSITE" id="PS51084"/>
    </source>
</evidence>
<name>U1GC80_ENDPU</name>
<dbReference type="PANTHER" id="PTHR46648">
    <property type="entry name" value="HIT FAMILY PROTEIN 1"/>
    <property type="match status" value="1"/>
</dbReference>
<accession>U1GC80</accession>
<feature type="active site" description="Tele-AMP-histidine intermediate" evidence="1">
    <location>
        <position position="157"/>
    </location>
</feature>
<gene>
    <name evidence="6" type="ORF">EPUS_06217</name>
</gene>
<dbReference type="Gene3D" id="3.30.428.10">
    <property type="entry name" value="HIT-like"/>
    <property type="match status" value="1"/>
</dbReference>
<evidence type="ECO:0000256" key="4">
    <source>
        <dbReference type="SAM" id="MobiDB-lite"/>
    </source>
</evidence>
<evidence type="ECO:0000256" key="2">
    <source>
        <dbReference type="PIRSR" id="PIRSR601310-3"/>
    </source>
</evidence>
<dbReference type="eggNOG" id="KOG3275">
    <property type="taxonomic scope" value="Eukaryota"/>
</dbReference>
<dbReference type="AlphaFoldDB" id="U1GC80"/>
<dbReference type="InterPro" id="IPR001310">
    <property type="entry name" value="Histidine_triad_HIT"/>
</dbReference>
<feature type="compositionally biased region" description="Basic and acidic residues" evidence="4">
    <location>
        <begin position="273"/>
        <end position="293"/>
    </location>
</feature>
<dbReference type="HOGENOM" id="CLU_735711_0_0_1"/>
<dbReference type="GO" id="GO:0003824">
    <property type="term" value="F:catalytic activity"/>
    <property type="evidence" value="ECO:0007669"/>
    <property type="project" value="InterPro"/>
</dbReference>
<proteinExistence type="predicted"/>
<feature type="compositionally biased region" description="Polar residues" evidence="4">
    <location>
        <begin position="263"/>
        <end position="272"/>
    </location>
</feature>
<dbReference type="Pfam" id="PF01230">
    <property type="entry name" value="HIT"/>
    <property type="match status" value="1"/>
</dbReference>
<feature type="domain" description="HIT" evidence="5">
    <location>
        <begin position="48"/>
        <end position="170"/>
    </location>
</feature>
<evidence type="ECO:0000313" key="7">
    <source>
        <dbReference type="Proteomes" id="UP000019373"/>
    </source>
</evidence>
<evidence type="ECO:0000256" key="1">
    <source>
        <dbReference type="PIRSR" id="PIRSR601310-1"/>
    </source>
</evidence>
<dbReference type="EMBL" id="KE720818">
    <property type="protein sequence ID" value="ERF75177.1"/>
    <property type="molecule type" value="Genomic_DNA"/>
</dbReference>